<protein>
    <submittedName>
        <fullName evidence="1">Uncharacterized protein</fullName>
    </submittedName>
</protein>
<organism evidence="1 2">
    <name type="scientific">Scleroderma citrinum Foug A</name>
    <dbReference type="NCBI Taxonomy" id="1036808"/>
    <lineage>
        <taxon>Eukaryota</taxon>
        <taxon>Fungi</taxon>
        <taxon>Dikarya</taxon>
        <taxon>Basidiomycota</taxon>
        <taxon>Agaricomycotina</taxon>
        <taxon>Agaricomycetes</taxon>
        <taxon>Agaricomycetidae</taxon>
        <taxon>Boletales</taxon>
        <taxon>Sclerodermatineae</taxon>
        <taxon>Sclerodermataceae</taxon>
        <taxon>Scleroderma</taxon>
    </lineage>
</organism>
<proteinExistence type="predicted"/>
<name>A0A0C3A7I0_9AGAM</name>
<accession>A0A0C3A7I0</accession>
<reference evidence="1 2" key="1">
    <citation type="submission" date="2014-04" db="EMBL/GenBank/DDBJ databases">
        <authorList>
            <consortium name="DOE Joint Genome Institute"/>
            <person name="Kuo A."/>
            <person name="Kohler A."/>
            <person name="Nagy L.G."/>
            <person name="Floudas D."/>
            <person name="Copeland A."/>
            <person name="Barry K.W."/>
            <person name="Cichocki N."/>
            <person name="Veneault-Fourrey C."/>
            <person name="LaButti K."/>
            <person name="Lindquist E.A."/>
            <person name="Lipzen A."/>
            <person name="Lundell T."/>
            <person name="Morin E."/>
            <person name="Murat C."/>
            <person name="Sun H."/>
            <person name="Tunlid A."/>
            <person name="Henrissat B."/>
            <person name="Grigoriev I.V."/>
            <person name="Hibbett D.S."/>
            <person name="Martin F."/>
            <person name="Nordberg H.P."/>
            <person name="Cantor M.N."/>
            <person name="Hua S.X."/>
        </authorList>
    </citation>
    <scope>NUCLEOTIDE SEQUENCE [LARGE SCALE GENOMIC DNA]</scope>
    <source>
        <strain evidence="1 2">Foug A</strain>
    </source>
</reference>
<dbReference type="AlphaFoldDB" id="A0A0C3A7I0"/>
<gene>
    <name evidence="1" type="ORF">SCLCIDRAFT_1216531</name>
</gene>
<dbReference type="InParanoid" id="A0A0C3A7I0"/>
<sequence>MYKTQTEWRAILQTVLSLPTAKMVRFLVILPLLLISHTVPGVAAAGVLHFGNTDNVMDIIARADCKACAQRSAMITRAAAQETWT</sequence>
<reference evidence="2" key="2">
    <citation type="submission" date="2015-01" db="EMBL/GenBank/DDBJ databases">
        <title>Evolutionary Origins and Diversification of the Mycorrhizal Mutualists.</title>
        <authorList>
            <consortium name="DOE Joint Genome Institute"/>
            <consortium name="Mycorrhizal Genomics Consortium"/>
            <person name="Kohler A."/>
            <person name="Kuo A."/>
            <person name="Nagy L.G."/>
            <person name="Floudas D."/>
            <person name="Copeland A."/>
            <person name="Barry K.W."/>
            <person name="Cichocki N."/>
            <person name="Veneault-Fourrey C."/>
            <person name="LaButti K."/>
            <person name="Lindquist E.A."/>
            <person name="Lipzen A."/>
            <person name="Lundell T."/>
            <person name="Morin E."/>
            <person name="Murat C."/>
            <person name="Riley R."/>
            <person name="Ohm R."/>
            <person name="Sun H."/>
            <person name="Tunlid A."/>
            <person name="Henrissat B."/>
            <person name="Grigoriev I.V."/>
            <person name="Hibbett D.S."/>
            <person name="Martin F."/>
        </authorList>
    </citation>
    <scope>NUCLEOTIDE SEQUENCE [LARGE SCALE GENOMIC DNA]</scope>
    <source>
        <strain evidence="2">Foug A</strain>
    </source>
</reference>
<evidence type="ECO:0000313" key="1">
    <source>
        <dbReference type="EMBL" id="KIM60817.1"/>
    </source>
</evidence>
<dbReference type="HOGENOM" id="CLU_2513968_0_0_1"/>
<evidence type="ECO:0000313" key="2">
    <source>
        <dbReference type="Proteomes" id="UP000053989"/>
    </source>
</evidence>
<keyword evidence="2" id="KW-1185">Reference proteome</keyword>
<dbReference type="Proteomes" id="UP000053989">
    <property type="component" value="Unassembled WGS sequence"/>
</dbReference>
<dbReference type="EMBL" id="KN822058">
    <property type="protein sequence ID" value="KIM60817.1"/>
    <property type="molecule type" value="Genomic_DNA"/>
</dbReference>